<keyword evidence="5" id="KW-1185">Reference proteome</keyword>
<dbReference type="OrthoDB" id="5244787at2759"/>
<proteinExistence type="predicted"/>
<dbReference type="Proteomes" id="UP000033483">
    <property type="component" value="Unassembled WGS sequence"/>
</dbReference>
<evidence type="ECO:0000259" key="3">
    <source>
        <dbReference type="PROSITE" id="PS50878"/>
    </source>
</evidence>
<evidence type="ECO:0000313" key="4">
    <source>
        <dbReference type="EMBL" id="KKA26542.1"/>
    </source>
</evidence>
<comment type="caution">
    <text evidence="4">The sequence shown here is derived from an EMBL/GenBank/DDBJ whole genome shotgun (WGS) entry which is preliminary data.</text>
</comment>
<protein>
    <recommendedName>
        <fullName evidence="3">Reverse transcriptase domain-containing protein</fullName>
    </recommendedName>
</protein>
<dbReference type="PANTHER" id="PTHR19446">
    <property type="entry name" value="REVERSE TRANSCRIPTASES"/>
    <property type="match status" value="1"/>
</dbReference>
<dbReference type="GO" id="GO:0005739">
    <property type="term" value="C:mitochondrion"/>
    <property type="evidence" value="ECO:0007669"/>
    <property type="project" value="UniProtKB-SubCell"/>
</dbReference>
<reference evidence="4 5" key="1">
    <citation type="submission" date="2015-03" db="EMBL/GenBank/DDBJ databases">
        <authorList>
            <person name="Radwan O."/>
            <person name="Al-Naeli F.A."/>
            <person name="Rendon G.A."/>
            <person name="Fields C."/>
        </authorList>
    </citation>
    <scope>NUCLEOTIDE SEQUENCE [LARGE SCALE GENOMIC DNA]</scope>
    <source>
        <strain evidence="4">CR-DP1</strain>
    </source>
</reference>
<dbReference type="InterPro" id="IPR043502">
    <property type="entry name" value="DNA/RNA_pol_sf"/>
</dbReference>
<evidence type="ECO:0000256" key="1">
    <source>
        <dbReference type="ARBA" id="ARBA00004173"/>
    </source>
</evidence>
<dbReference type="Pfam" id="PF00078">
    <property type="entry name" value="RVT_1"/>
    <property type="match status" value="1"/>
</dbReference>
<organism evidence="4 5">
    <name type="scientific">Thielaviopsis punctulata</name>
    <dbReference type="NCBI Taxonomy" id="72032"/>
    <lineage>
        <taxon>Eukaryota</taxon>
        <taxon>Fungi</taxon>
        <taxon>Dikarya</taxon>
        <taxon>Ascomycota</taxon>
        <taxon>Pezizomycotina</taxon>
        <taxon>Sordariomycetes</taxon>
        <taxon>Hypocreomycetidae</taxon>
        <taxon>Microascales</taxon>
        <taxon>Ceratocystidaceae</taxon>
        <taxon>Thielaviopsis</taxon>
    </lineage>
</organism>
<name>A0A0F4Z7R1_9PEZI</name>
<dbReference type="AlphaFoldDB" id="A0A0F4Z7R1"/>
<evidence type="ECO:0000256" key="2">
    <source>
        <dbReference type="ARBA" id="ARBA00023128"/>
    </source>
</evidence>
<gene>
    <name evidence="4" type="ORF">TD95_005415</name>
</gene>
<sequence>METAEGPVTDREGIADVLCDRFFPVAVPLQPPPAFTRPSVPEWNIDCNVSSEQIAEALRDTGPWKAAGIDGIPSGFLRDAGPEVHACIAKLARASLHHQHWPTVWKESRVVPIPKPGKSAREKRKAGAWRPISLLSTTGKIIEKVVAQRLAEALDPYLPGGQMGNRPGRSTEVAVRAVQEFAQRCGSKRQALLLQLDIAGAFDRVDHEWLIHELSMKGAPFYVTNWLTSYLAGRHAALSLNSEDTGLRPVRSGVPQGSPLSPILFITFIASMHEQIESGIPGVTGIEFADDTNLLICAKNRAQAEESVQFGYKLLAEWAKMRGVVFEPAKSTLLALNVHTSNQWKSHPLSLDGHEVKVQDSSRFLGMQLHRSGTGKLQGDAVLAAVKNRAQLLQNLGRKSEVGYETLRVLWKTGLRPTLTYVPAALAHAGITQVQMDKLEAAQSMALRVYTGAQKSTPLPRLRVEAACEPLQEYLVHRAARSEARVVESPAWKSVLTQIVRATDTSPDESFPRTEHQRKVNVLSVDGFAMETGEEDAEGVDIGAQWVFDEASDGS</sequence>
<keyword evidence="2" id="KW-0496">Mitochondrion</keyword>
<accession>A0A0F4Z7R1</accession>
<dbReference type="InterPro" id="IPR000477">
    <property type="entry name" value="RT_dom"/>
</dbReference>
<feature type="domain" description="Reverse transcriptase" evidence="3">
    <location>
        <begin position="94"/>
        <end position="369"/>
    </location>
</feature>
<dbReference type="EMBL" id="LAEV01002136">
    <property type="protein sequence ID" value="KKA26542.1"/>
    <property type="molecule type" value="Genomic_DNA"/>
</dbReference>
<dbReference type="SUPFAM" id="SSF56672">
    <property type="entry name" value="DNA/RNA polymerases"/>
    <property type="match status" value="1"/>
</dbReference>
<evidence type="ECO:0000313" key="5">
    <source>
        <dbReference type="Proteomes" id="UP000033483"/>
    </source>
</evidence>
<comment type="subcellular location">
    <subcellularLocation>
        <location evidence="1">Mitochondrion</location>
    </subcellularLocation>
</comment>
<dbReference type="PROSITE" id="PS50878">
    <property type="entry name" value="RT_POL"/>
    <property type="match status" value="1"/>
</dbReference>
<dbReference type="CDD" id="cd01650">
    <property type="entry name" value="RT_nLTR_like"/>
    <property type="match status" value="1"/>
</dbReference>